<dbReference type="SUPFAM" id="SSF52172">
    <property type="entry name" value="CheY-like"/>
    <property type="match status" value="1"/>
</dbReference>
<dbReference type="OrthoDB" id="7631574at2"/>
<proteinExistence type="predicted"/>
<dbReference type="Gene3D" id="3.40.50.2300">
    <property type="match status" value="1"/>
</dbReference>
<evidence type="ECO:0000256" key="1">
    <source>
        <dbReference type="PROSITE-ProRule" id="PRU00169"/>
    </source>
</evidence>
<dbReference type="PANTHER" id="PTHR44520">
    <property type="entry name" value="RESPONSE REGULATOR RCP1-RELATED"/>
    <property type="match status" value="1"/>
</dbReference>
<organism evidence="3 4">
    <name type="scientific">Spirosoma pollinicola</name>
    <dbReference type="NCBI Taxonomy" id="2057025"/>
    <lineage>
        <taxon>Bacteria</taxon>
        <taxon>Pseudomonadati</taxon>
        <taxon>Bacteroidota</taxon>
        <taxon>Cytophagia</taxon>
        <taxon>Cytophagales</taxon>
        <taxon>Cytophagaceae</taxon>
        <taxon>Spirosoma</taxon>
    </lineage>
</organism>
<name>A0A2K8Z8B8_9BACT</name>
<dbReference type="PANTHER" id="PTHR44520:SF2">
    <property type="entry name" value="RESPONSE REGULATOR RCP1"/>
    <property type="match status" value="1"/>
</dbReference>
<dbReference type="GO" id="GO:0000160">
    <property type="term" value="P:phosphorelay signal transduction system"/>
    <property type="evidence" value="ECO:0007669"/>
    <property type="project" value="InterPro"/>
</dbReference>
<dbReference type="Pfam" id="PF00072">
    <property type="entry name" value="Response_reg"/>
    <property type="match status" value="1"/>
</dbReference>
<gene>
    <name evidence="3" type="ORF">CWM47_32030</name>
</gene>
<dbReference type="InterPro" id="IPR052893">
    <property type="entry name" value="TCS_response_regulator"/>
</dbReference>
<keyword evidence="4" id="KW-1185">Reference proteome</keyword>
<dbReference type="SMART" id="SM00448">
    <property type="entry name" value="REC"/>
    <property type="match status" value="1"/>
</dbReference>
<dbReference type="Proteomes" id="UP000232883">
    <property type="component" value="Chromosome"/>
</dbReference>
<dbReference type="InterPro" id="IPR011006">
    <property type="entry name" value="CheY-like_superfamily"/>
</dbReference>
<accession>A0A2K8Z8B8</accession>
<sequence length="121" mass="13492">MKSLATECVFLVDDDEDDRFLVEEVFKQYSSGCRLKPLHNGEELLLALKTGVDLPTLILLDLNMPLMGGFEVLRLLRQQVRYDSIPVIILTTSDQAADHQEAMALKADGFITKPATIEGLN</sequence>
<keyword evidence="1" id="KW-0597">Phosphoprotein</keyword>
<feature type="domain" description="Response regulatory" evidence="2">
    <location>
        <begin position="8"/>
        <end position="121"/>
    </location>
</feature>
<dbReference type="InterPro" id="IPR001789">
    <property type="entry name" value="Sig_transdc_resp-reg_receiver"/>
</dbReference>
<dbReference type="EMBL" id="CP025096">
    <property type="protein sequence ID" value="AUD06069.1"/>
    <property type="molecule type" value="Genomic_DNA"/>
</dbReference>
<feature type="modified residue" description="4-aspartylphosphate" evidence="1">
    <location>
        <position position="61"/>
    </location>
</feature>
<evidence type="ECO:0000313" key="4">
    <source>
        <dbReference type="Proteomes" id="UP000232883"/>
    </source>
</evidence>
<evidence type="ECO:0000259" key="2">
    <source>
        <dbReference type="PROSITE" id="PS50110"/>
    </source>
</evidence>
<dbReference type="RefSeq" id="WP_100992620.1">
    <property type="nucleotide sequence ID" value="NZ_CP025096.1"/>
</dbReference>
<dbReference type="PROSITE" id="PS50110">
    <property type="entry name" value="RESPONSE_REGULATORY"/>
    <property type="match status" value="1"/>
</dbReference>
<protein>
    <submittedName>
        <fullName evidence="3">Response regulator</fullName>
    </submittedName>
</protein>
<reference evidence="3 4" key="1">
    <citation type="submission" date="2017-11" db="EMBL/GenBank/DDBJ databases">
        <title>Taxonomic description and genome sequences of Spirosoma HA7 sp. nov., isolated from pollen microhabitat of Corylus avellana.</title>
        <authorList>
            <person name="Ambika Manirajan B."/>
            <person name="Suarez C."/>
            <person name="Ratering S."/>
            <person name="Geissler-Plaum R."/>
            <person name="Cardinale M."/>
            <person name="Sylvia S."/>
        </authorList>
    </citation>
    <scope>NUCLEOTIDE SEQUENCE [LARGE SCALE GENOMIC DNA]</scope>
    <source>
        <strain evidence="3 4">HA7</strain>
    </source>
</reference>
<dbReference type="AlphaFoldDB" id="A0A2K8Z8B8"/>
<evidence type="ECO:0000313" key="3">
    <source>
        <dbReference type="EMBL" id="AUD06069.1"/>
    </source>
</evidence>
<dbReference type="KEGG" id="spir:CWM47_32030"/>